<gene>
    <name evidence="2" type="ORF">PP2015_2896</name>
</gene>
<feature type="signal peptide" evidence="1">
    <location>
        <begin position="1"/>
        <end position="21"/>
    </location>
</feature>
<feature type="chain" id="PRO_5006601145" description="SnoaL-like domain-containing protein" evidence="1">
    <location>
        <begin position="22"/>
        <end position="166"/>
    </location>
</feature>
<dbReference type="AlphaFoldDB" id="A0A0S2K5Q6"/>
<dbReference type="SUPFAM" id="SSF54427">
    <property type="entry name" value="NTF2-like"/>
    <property type="match status" value="1"/>
</dbReference>
<protein>
    <recommendedName>
        <fullName evidence="4">SnoaL-like domain-containing protein</fullName>
    </recommendedName>
</protein>
<dbReference type="Gene3D" id="3.10.450.50">
    <property type="match status" value="1"/>
</dbReference>
<accession>A0A0S2K5Q6</accession>
<keyword evidence="1" id="KW-0732">Signal</keyword>
<dbReference type="OrthoDB" id="1452216at2"/>
<proteinExistence type="predicted"/>
<dbReference type="InterPro" id="IPR032710">
    <property type="entry name" value="NTF2-like_dom_sf"/>
</dbReference>
<dbReference type="EMBL" id="CP013187">
    <property type="protein sequence ID" value="ALO43380.1"/>
    <property type="molecule type" value="Genomic_DNA"/>
</dbReference>
<evidence type="ECO:0000313" key="2">
    <source>
        <dbReference type="EMBL" id="ALO43380.1"/>
    </source>
</evidence>
<sequence length="166" mass="19111">MTRCFAIFIVLLLVGCKSSLKQNNVPTIKPQVEQFISTYQARVDFDAFLKLYADSAQLEDLVYGHHAVGKSGIAAFYNWNGGNFKVIDDLKTFKVDRLIIDEQQRQAVITGHFNEFIYHGQKMGPWRFVMTLQFNEKGLITHQQDWINYTPKADFMTGKNLNKTIP</sequence>
<dbReference type="PROSITE" id="PS51257">
    <property type="entry name" value="PROKAR_LIPOPROTEIN"/>
    <property type="match status" value="1"/>
</dbReference>
<evidence type="ECO:0000256" key="1">
    <source>
        <dbReference type="SAM" id="SignalP"/>
    </source>
</evidence>
<organism evidence="2 3">
    <name type="scientific">Pseudoalteromonas phenolica</name>
    <dbReference type="NCBI Taxonomy" id="161398"/>
    <lineage>
        <taxon>Bacteria</taxon>
        <taxon>Pseudomonadati</taxon>
        <taxon>Pseudomonadota</taxon>
        <taxon>Gammaproteobacteria</taxon>
        <taxon>Alteromonadales</taxon>
        <taxon>Pseudoalteromonadaceae</taxon>
        <taxon>Pseudoalteromonas</taxon>
    </lineage>
</organism>
<reference evidence="2 3" key="1">
    <citation type="submission" date="2015-11" db="EMBL/GenBank/DDBJ databases">
        <authorList>
            <person name="Zhang Y."/>
            <person name="Guo Z."/>
        </authorList>
    </citation>
    <scope>NUCLEOTIDE SEQUENCE [LARGE SCALE GENOMIC DNA]</scope>
    <source>
        <strain evidence="2 3">KCTC 12086</strain>
    </source>
</reference>
<dbReference type="RefSeq" id="WP_058031041.1">
    <property type="nucleotide sequence ID" value="NZ_CP013187.1"/>
</dbReference>
<dbReference type="Proteomes" id="UP000061457">
    <property type="component" value="Chromosome I"/>
</dbReference>
<dbReference type="KEGG" id="pphe:PP2015_2896"/>
<evidence type="ECO:0000313" key="3">
    <source>
        <dbReference type="Proteomes" id="UP000061457"/>
    </source>
</evidence>
<name>A0A0S2K5Q6_9GAMM</name>
<dbReference type="PATRIC" id="fig|161398.10.peg.2954"/>
<keyword evidence="3" id="KW-1185">Reference proteome</keyword>
<dbReference type="STRING" id="161398.PP2015_2896"/>
<evidence type="ECO:0008006" key="4">
    <source>
        <dbReference type="Google" id="ProtNLM"/>
    </source>
</evidence>